<keyword evidence="8" id="KW-1185">Reference proteome</keyword>
<organism evidence="7 8">
    <name type="scientific">Rubroshorea leprosula</name>
    <dbReference type="NCBI Taxonomy" id="152421"/>
    <lineage>
        <taxon>Eukaryota</taxon>
        <taxon>Viridiplantae</taxon>
        <taxon>Streptophyta</taxon>
        <taxon>Embryophyta</taxon>
        <taxon>Tracheophyta</taxon>
        <taxon>Spermatophyta</taxon>
        <taxon>Magnoliopsida</taxon>
        <taxon>eudicotyledons</taxon>
        <taxon>Gunneridae</taxon>
        <taxon>Pentapetalae</taxon>
        <taxon>rosids</taxon>
        <taxon>malvids</taxon>
        <taxon>Malvales</taxon>
        <taxon>Dipterocarpaceae</taxon>
        <taxon>Rubroshorea</taxon>
    </lineage>
</organism>
<dbReference type="Proteomes" id="UP001054252">
    <property type="component" value="Unassembled WGS sequence"/>
</dbReference>
<evidence type="ECO:0000313" key="8">
    <source>
        <dbReference type="Proteomes" id="UP001054252"/>
    </source>
</evidence>
<dbReference type="PANTHER" id="PTHR45779:SF6">
    <property type="entry name" value="PEPTIDYL-PROLYL CIS-TRANS ISOMERASE FKBP15-1"/>
    <property type="match status" value="1"/>
</dbReference>
<keyword evidence="4 5" id="KW-0413">Isomerase</keyword>
<dbReference type="InterPro" id="IPR044609">
    <property type="entry name" value="FKBP2/11"/>
</dbReference>
<name>A0AAV5LAW3_9ROSI</name>
<keyword evidence="3 5" id="KW-0697">Rotamase</keyword>
<dbReference type="InterPro" id="IPR046357">
    <property type="entry name" value="PPIase_dom_sf"/>
</dbReference>
<proteinExistence type="predicted"/>
<dbReference type="PANTHER" id="PTHR45779">
    <property type="entry name" value="PEPTIDYLPROLYL ISOMERASE"/>
    <property type="match status" value="1"/>
</dbReference>
<dbReference type="SUPFAM" id="SSF54534">
    <property type="entry name" value="FKBP-like"/>
    <property type="match status" value="1"/>
</dbReference>
<evidence type="ECO:0000313" key="7">
    <source>
        <dbReference type="EMBL" id="GKV34061.1"/>
    </source>
</evidence>
<dbReference type="EMBL" id="BPVZ01000103">
    <property type="protein sequence ID" value="GKV34061.1"/>
    <property type="molecule type" value="Genomic_DNA"/>
</dbReference>
<evidence type="ECO:0000256" key="5">
    <source>
        <dbReference type="PROSITE-ProRule" id="PRU00277"/>
    </source>
</evidence>
<sequence length="56" mass="5810">MCFGEKRQLKILAKLAYGPQGSLPTIPGGATLIFDTELVAVNGKTASGENASDSEI</sequence>
<evidence type="ECO:0000256" key="1">
    <source>
        <dbReference type="ARBA" id="ARBA00000971"/>
    </source>
</evidence>
<evidence type="ECO:0000256" key="2">
    <source>
        <dbReference type="ARBA" id="ARBA00013194"/>
    </source>
</evidence>
<evidence type="ECO:0000256" key="4">
    <source>
        <dbReference type="ARBA" id="ARBA00023235"/>
    </source>
</evidence>
<dbReference type="Gene3D" id="3.10.50.40">
    <property type="match status" value="1"/>
</dbReference>
<gene>
    <name evidence="7" type="ORF">SLEP1_g42482</name>
</gene>
<protein>
    <recommendedName>
        <fullName evidence="2 5">peptidylprolyl isomerase</fullName>
        <ecNumber evidence="2 5">5.2.1.8</ecNumber>
    </recommendedName>
</protein>
<dbReference type="Pfam" id="PF00254">
    <property type="entry name" value="FKBP_C"/>
    <property type="match status" value="1"/>
</dbReference>
<dbReference type="GO" id="GO:0003755">
    <property type="term" value="F:peptidyl-prolyl cis-trans isomerase activity"/>
    <property type="evidence" value="ECO:0007669"/>
    <property type="project" value="UniProtKB-KW"/>
</dbReference>
<dbReference type="GO" id="GO:0005783">
    <property type="term" value="C:endoplasmic reticulum"/>
    <property type="evidence" value="ECO:0007669"/>
    <property type="project" value="TreeGrafter"/>
</dbReference>
<dbReference type="AlphaFoldDB" id="A0AAV5LAW3"/>
<dbReference type="PROSITE" id="PS50059">
    <property type="entry name" value="FKBP_PPIASE"/>
    <property type="match status" value="1"/>
</dbReference>
<dbReference type="EC" id="5.2.1.8" evidence="2 5"/>
<dbReference type="InterPro" id="IPR001179">
    <property type="entry name" value="PPIase_FKBP_dom"/>
</dbReference>
<comment type="catalytic activity">
    <reaction evidence="1 5">
        <text>[protein]-peptidylproline (omega=180) = [protein]-peptidylproline (omega=0)</text>
        <dbReference type="Rhea" id="RHEA:16237"/>
        <dbReference type="Rhea" id="RHEA-COMP:10747"/>
        <dbReference type="Rhea" id="RHEA-COMP:10748"/>
        <dbReference type="ChEBI" id="CHEBI:83833"/>
        <dbReference type="ChEBI" id="CHEBI:83834"/>
        <dbReference type="EC" id="5.2.1.8"/>
    </reaction>
</comment>
<feature type="domain" description="PPIase FKBP-type" evidence="6">
    <location>
        <begin position="1"/>
        <end position="42"/>
    </location>
</feature>
<reference evidence="7 8" key="1">
    <citation type="journal article" date="2021" name="Commun. Biol.">
        <title>The genome of Shorea leprosula (Dipterocarpaceae) highlights the ecological relevance of drought in aseasonal tropical rainforests.</title>
        <authorList>
            <person name="Ng K.K.S."/>
            <person name="Kobayashi M.J."/>
            <person name="Fawcett J.A."/>
            <person name="Hatakeyama M."/>
            <person name="Paape T."/>
            <person name="Ng C.H."/>
            <person name="Ang C.C."/>
            <person name="Tnah L.H."/>
            <person name="Lee C.T."/>
            <person name="Nishiyama T."/>
            <person name="Sese J."/>
            <person name="O'Brien M.J."/>
            <person name="Copetti D."/>
            <person name="Mohd Noor M.I."/>
            <person name="Ong R.C."/>
            <person name="Putra M."/>
            <person name="Sireger I.Z."/>
            <person name="Indrioko S."/>
            <person name="Kosugi Y."/>
            <person name="Izuno A."/>
            <person name="Isagi Y."/>
            <person name="Lee S.L."/>
            <person name="Shimizu K.K."/>
        </authorList>
    </citation>
    <scope>NUCLEOTIDE SEQUENCE [LARGE SCALE GENOMIC DNA]</scope>
    <source>
        <strain evidence="7">214</strain>
    </source>
</reference>
<evidence type="ECO:0000256" key="3">
    <source>
        <dbReference type="ARBA" id="ARBA00023110"/>
    </source>
</evidence>
<evidence type="ECO:0000259" key="6">
    <source>
        <dbReference type="PROSITE" id="PS50059"/>
    </source>
</evidence>
<comment type="caution">
    <text evidence="7">The sequence shown here is derived from an EMBL/GenBank/DDBJ whole genome shotgun (WGS) entry which is preliminary data.</text>
</comment>
<accession>A0AAV5LAW3</accession>